<keyword evidence="3" id="KW-0862">Zinc</keyword>
<comment type="caution">
    <text evidence="7">The sequence shown here is derived from an EMBL/GenBank/DDBJ whole genome shotgun (WGS) entry which is preliminary data.</text>
</comment>
<feature type="region of interest" description="Disordered" evidence="5">
    <location>
        <begin position="1"/>
        <end position="23"/>
    </location>
</feature>
<dbReference type="PROSITE" id="PS51999">
    <property type="entry name" value="ZF_GRF"/>
    <property type="match status" value="1"/>
</dbReference>
<dbReference type="EMBL" id="JASCZI010060532">
    <property type="protein sequence ID" value="MED6133523.1"/>
    <property type="molecule type" value="Genomic_DNA"/>
</dbReference>
<evidence type="ECO:0000256" key="5">
    <source>
        <dbReference type="SAM" id="MobiDB-lite"/>
    </source>
</evidence>
<evidence type="ECO:0000313" key="8">
    <source>
        <dbReference type="Proteomes" id="UP001341840"/>
    </source>
</evidence>
<feature type="compositionally biased region" description="Low complexity" evidence="5">
    <location>
        <begin position="7"/>
        <end position="22"/>
    </location>
</feature>
<keyword evidence="2 4" id="KW-0863">Zinc-finger</keyword>
<evidence type="ECO:0000259" key="6">
    <source>
        <dbReference type="PROSITE" id="PS51999"/>
    </source>
</evidence>
<gene>
    <name evidence="7" type="ORF">PIB30_029072</name>
</gene>
<name>A0ABU6SCM7_9FABA</name>
<accession>A0ABU6SCM7</accession>
<evidence type="ECO:0000256" key="3">
    <source>
        <dbReference type="ARBA" id="ARBA00022833"/>
    </source>
</evidence>
<keyword evidence="1" id="KW-0479">Metal-binding</keyword>
<protein>
    <recommendedName>
        <fullName evidence="6">GRF-type domain-containing protein</fullName>
    </recommendedName>
</protein>
<proteinExistence type="predicted"/>
<evidence type="ECO:0000256" key="4">
    <source>
        <dbReference type="PROSITE-ProRule" id="PRU01343"/>
    </source>
</evidence>
<evidence type="ECO:0000313" key="7">
    <source>
        <dbReference type="EMBL" id="MED6133523.1"/>
    </source>
</evidence>
<dbReference type="Proteomes" id="UP001341840">
    <property type="component" value="Unassembled WGS sequence"/>
</dbReference>
<dbReference type="InterPro" id="IPR010666">
    <property type="entry name" value="Znf_GRF"/>
</dbReference>
<keyword evidence="8" id="KW-1185">Reference proteome</keyword>
<evidence type="ECO:0000256" key="2">
    <source>
        <dbReference type="ARBA" id="ARBA00022771"/>
    </source>
</evidence>
<organism evidence="7 8">
    <name type="scientific">Stylosanthes scabra</name>
    <dbReference type="NCBI Taxonomy" id="79078"/>
    <lineage>
        <taxon>Eukaryota</taxon>
        <taxon>Viridiplantae</taxon>
        <taxon>Streptophyta</taxon>
        <taxon>Embryophyta</taxon>
        <taxon>Tracheophyta</taxon>
        <taxon>Spermatophyta</taxon>
        <taxon>Magnoliopsida</taxon>
        <taxon>eudicotyledons</taxon>
        <taxon>Gunneridae</taxon>
        <taxon>Pentapetalae</taxon>
        <taxon>rosids</taxon>
        <taxon>fabids</taxon>
        <taxon>Fabales</taxon>
        <taxon>Fabaceae</taxon>
        <taxon>Papilionoideae</taxon>
        <taxon>50 kb inversion clade</taxon>
        <taxon>dalbergioids sensu lato</taxon>
        <taxon>Dalbergieae</taxon>
        <taxon>Pterocarpus clade</taxon>
        <taxon>Stylosanthes</taxon>
    </lineage>
</organism>
<feature type="domain" description="GRF-type" evidence="6">
    <location>
        <begin position="28"/>
        <end position="72"/>
    </location>
</feature>
<sequence length="109" mass="11997">MATGSDSWGRSTASRSTGSRNTQRMLLCHHGEVVVLRVSRTKENPGRRFWGCVRYEGASKGGHGEGKDEEEGVLPEKILVEDLIINGCCESELRRPLLSILGFRFSSCG</sequence>
<evidence type="ECO:0000256" key="1">
    <source>
        <dbReference type="ARBA" id="ARBA00022723"/>
    </source>
</evidence>
<reference evidence="7 8" key="1">
    <citation type="journal article" date="2023" name="Plants (Basel)">
        <title>Bridging the Gap: Combining Genomics and Transcriptomics Approaches to Understand Stylosanthes scabra, an Orphan Legume from the Brazilian Caatinga.</title>
        <authorList>
            <person name="Ferreira-Neto J.R.C."/>
            <person name="da Silva M.D."/>
            <person name="Binneck E."/>
            <person name="de Melo N.F."/>
            <person name="da Silva R.H."/>
            <person name="de Melo A.L.T.M."/>
            <person name="Pandolfi V."/>
            <person name="Bustamante F.O."/>
            <person name="Brasileiro-Vidal A.C."/>
            <person name="Benko-Iseppon A.M."/>
        </authorList>
    </citation>
    <scope>NUCLEOTIDE SEQUENCE [LARGE SCALE GENOMIC DNA]</scope>
    <source>
        <tissue evidence="7">Leaves</tissue>
    </source>
</reference>